<evidence type="ECO:0000256" key="5">
    <source>
        <dbReference type="PIRNR" id="PIRNR001488"/>
    </source>
</evidence>
<evidence type="ECO:0000256" key="6">
    <source>
        <dbReference type="PIRSR" id="PIRSR001488-1"/>
    </source>
</evidence>
<dbReference type="PROSITE" id="PS00194">
    <property type="entry name" value="THIOREDOXIN_1"/>
    <property type="match status" value="1"/>
</dbReference>
<evidence type="ECO:0000259" key="8">
    <source>
        <dbReference type="Pfam" id="PF01323"/>
    </source>
</evidence>
<dbReference type="AlphaFoldDB" id="A0A451D3X5"/>
<dbReference type="InterPro" id="IPR001853">
    <property type="entry name" value="DSBA-like_thioredoxin_dom"/>
</dbReference>
<dbReference type="EMBL" id="LR217705">
    <property type="protein sequence ID" value="VFP80372.1"/>
    <property type="molecule type" value="Genomic_DNA"/>
</dbReference>
<name>A0A451D3X5_9GAMM</name>
<gene>
    <name evidence="9" type="primary">dsbA</name>
    <name evidence="9" type="ORF">ERCISPPS3390_237</name>
</gene>
<dbReference type="PIRSF" id="PIRSF001488">
    <property type="entry name" value="Tdi_protein"/>
    <property type="match status" value="1"/>
</dbReference>
<proteinExistence type="inferred from homology"/>
<accession>A0A451D3X5</accession>
<dbReference type="CDD" id="cd03019">
    <property type="entry name" value="DsbA_DsbA"/>
    <property type="match status" value="1"/>
</dbReference>
<dbReference type="GO" id="GO:0016491">
    <property type="term" value="F:oxidoreductase activity"/>
    <property type="evidence" value="ECO:0007669"/>
    <property type="project" value="InterPro"/>
</dbReference>
<sequence length="209" mass="23832" precursor="true">MKNILLLLLATMFTFHASASLSRYSQKYISLDQPVISMPHVLEFFSFYCPHCYEFEKEWCANQTVQKNFPIHSKLIKYHIINFGGDMGRSLTRAWAIAMMMGLEEKAILPIFEGILITKSIVDRASLKKVFVQSTGIQAEQYDTAWNSPVIDALCEQQGRVAQNIHLKGVPTIIIHGKYMVNGEELDTSSITTYVQQYADVVQFLLNKK</sequence>
<keyword evidence="3 5" id="KW-1015">Disulfide bond</keyword>
<protein>
    <recommendedName>
        <fullName evidence="5">Thiol:disulfide interchange protein</fullName>
    </recommendedName>
</protein>
<dbReference type="InterPro" id="IPR017937">
    <property type="entry name" value="Thioredoxin_CS"/>
</dbReference>
<comment type="similarity">
    <text evidence="1">Belongs to the thioredoxin family. DsbA subfamily.</text>
</comment>
<dbReference type="PANTHER" id="PTHR35891">
    <property type="entry name" value="THIOL:DISULFIDE INTERCHANGE PROTEIN DSBA"/>
    <property type="match status" value="1"/>
</dbReference>
<evidence type="ECO:0000256" key="4">
    <source>
        <dbReference type="ARBA" id="ARBA00023284"/>
    </source>
</evidence>
<comment type="subcellular location">
    <subcellularLocation>
        <location evidence="5">Periplasm</location>
    </subcellularLocation>
</comment>
<feature type="domain" description="DSBA-like thioredoxin" evidence="8">
    <location>
        <begin position="41"/>
        <end position="184"/>
    </location>
</feature>
<dbReference type="GO" id="GO:0042597">
    <property type="term" value="C:periplasmic space"/>
    <property type="evidence" value="ECO:0007669"/>
    <property type="project" value="UniProtKB-SubCell"/>
</dbReference>
<keyword evidence="4" id="KW-0676">Redox-active center</keyword>
<dbReference type="Gene3D" id="3.40.30.10">
    <property type="entry name" value="Glutaredoxin"/>
    <property type="match status" value="1"/>
</dbReference>
<dbReference type="InterPro" id="IPR036249">
    <property type="entry name" value="Thioredoxin-like_sf"/>
</dbReference>
<evidence type="ECO:0000256" key="2">
    <source>
        <dbReference type="ARBA" id="ARBA00022729"/>
    </source>
</evidence>
<dbReference type="RefSeq" id="WP_197095035.1">
    <property type="nucleotide sequence ID" value="NZ_LR217705.1"/>
</dbReference>
<dbReference type="Proteomes" id="UP000294338">
    <property type="component" value="Chromosome 1"/>
</dbReference>
<dbReference type="PANTHER" id="PTHR35891:SF2">
    <property type="entry name" value="THIOL:DISULFIDE INTERCHANGE PROTEIN DSBA"/>
    <property type="match status" value="1"/>
</dbReference>
<evidence type="ECO:0000256" key="1">
    <source>
        <dbReference type="ARBA" id="ARBA00005791"/>
    </source>
</evidence>
<evidence type="ECO:0000256" key="7">
    <source>
        <dbReference type="SAM" id="SignalP"/>
    </source>
</evidence>
<evidence type="ECO:0000313" key="10">
    <source>
        <dbReference type="Proteomes" id="UP000294338"/>
    </source>
</evidence>
<feature type="signal peptide" evidence="7">
    <location>
        <begin position="1"/>
        <end position="19"/>
    </location>
</feature>
<organism evidence="9 10">
    <name type="scientific">Candidatus Erwinia haradaeae</name>
    <dbReference type="NCBI Taxonomy" id="1922217"/>
    <lineage>
        <taxon>Bacteria</taxon>
        <taxon>Pseudomonadati</taxon>
        <taxon>Pseudomonadota</taxon>
        <taxon>Gammaproteobacteria</taxon>
        <taxon>Enterobacterales</taxon>
        <taxon>Erwiniaceae</taxon>
        <taxon>Erwinia</taxon>
    </lineage>
</organism>
<dbReference type="InterPro" id="IPR050824">
    <property type="entry name" value="Thiol_disulfide_DsbA"/>
</dbReference>
<keyword evidence="2 7" id="KW-0732">Signal</keyword>
<feature type="disulfide bond" description="Redox-active" evidence="6">
    <location>
        <begin position="49"/>
        <end position="52"/>
    </location>
</feature>
<feature type="chain" id="PRO_5019217583" description="Thiol:disulfide interchange protein" evidence="7">
    <location>
        <begin position="20"/>
        <end position="209"/>
    </location>
</feature>
<keyword evidence="5" id="KW-0574">Periplasm</keyword>
<dbReference type="InterPro" id="IPR023205">
    <property type="entry name" value="DsbA/DsbL"/>
</dbReference>
<evidence type="ECO:0000256" key="3">
    <source>
        <dbReference type="ARBA" id="ARBA00023157"/>
    </source>
</evidence>
<dbReference type="SUPFAM" id="SSF52833">
    <property type="entry name" value="Thioredoxin-like"/>
    <property type="match status" value="1"/>
</dbReference>
<evidence type="ECO:0000313" key="9">
    <source>
        <dbReference type="EMBL" id="VFP80372.1"/>
    </source>
</evidence>
<dbReference type="Pfam" id="PF01323">
    <property type="entry name" value="DSBA"/>
    <property type="match status" value="1"/>
</dbReference>
<reference evidence="9 10" key="1">
    <citation type="submission" date="2019-02" db="EMBL/GenBank/DDBJ databases">
        <authorList>
            <person name="Manzano-Marin A."/>
            <person name="Manzano-Marin A."/>
        </authorList>
    </citation>
    <scope>NUCLEOTIDE SEQUENCE [LARGE SCALE GENOMIC DNA]</scope>
    <source>
        <strain evidence="9 10">ErCisplendens/pseudotsugae</strain>
    </source>
</reference>